<reference evidence="3" key="1">
    <citation type="journal article" date="2019" name="Int. J. Syst. Evol. Microbiol.">
        <title>The Global Catalogue of Microorganisms (GCM) 10K type strain sequencing project: providing services to taxonomists for standard genome sequencing and annotation.</title>
        <authorList>
            <consortium name="The Broad Institute Genomics Platform"/>
            <consortium name="The Broad Institute Genome Sequencing Center for Infectious Disease"/>
            <person name="Wu L."/>
            <person name="Ma J."/>
        </authorList>
    </citation>
    <scope>NUCLEOTIDE SEQUENCE [LARGE SCALE GENOMIC DNA]</scope>
    <source>
        <strain evidence="3">KCTC 12848</strain>
    </source>
</reference>
<dbReference type="InterPro" id="IPR048647">
    <property type="entry name" value="RlmA_N"/>
</dbReference>
<dbReference type="SUPFAM" id="SSF53335">
    <property type="entry name" value="S-adenosyl-L-methionine-dependent methyltransferases"/>
    <property type="match status" value="1"/>
</dbReference>
<dbReference type="GO" id="GO:0032259">
    <property type="term" value="P:methylation"/>
    <property type="evidence" value="ECO:0007669"/>
    <property type="project" value="UniProtKB-KW"/>
</dbReference>
<proteinExistence type="predicted"/>
<dbReference type="InterPro" id="IPR016718">
    <property type="entry name" value="rRNA_m1G-MeTrfase_A_prd"/>
</dbReference>
<evidence type="ECO:0000313" key="2">
    <source>
        <dbReference type="EMBL" id="MFC5058651.1"/>
    </source>
</evidence>
<gene>
    <name evidence="2" type="ORF">ACFPFM_33495</name>
</gene>
<sequence>MLNSVVDLLRCPHCRSPLTRQDRALVCPRGHSFDIARQGYVSLLASPTKFAADTAPMVRARDAFLGAGHYDAIVDGLVRFATRWAAPSGCVVDVGGGTGFYSARVLDALPGRTGIVLDISKFAARHAASAHASMGAVVADAWQPLPIETGTAGLVLDVFAPRNGPELHRILAPEGALLVVVPRKDHLGELVEGLGLIGVDDDKADRLDRQLAERFTRVDAEDITTTMTLPHESVRTLVAMGPNAWHSDDSAISERLEAFGDPMTVTMSVSLIAYRALPR</sequence>
<feature type="domain" description="23S rRNA (guanine(745)-N(1))-methyltransferase N-terminal" evidence="1">
    <location>
        <begin position="10"/>
        <end position="44"/>
    </location>
</feature>
<dbReference type="Pfam" id="PF21302">
    <property type="entry name" value="Zn_ribbon_RlmA"/>
    <property type="match status" value="1"/>
</dbReference>
<evidence type="ECO:0000313" key="3">
    <source>
        <dbReference type="Proteomes" id="UP001595833"/>
    </source>
</evidence>
<organism evidence="2 3">
    <name type="scientific">Saccharothrix xinjiangensis</name>
    <dbReference type="NCBI Taxonomy" id="204798"/>
    <lineage>
        <taxon>Bacteria</taxon>
        <taxon>Bacillati</taxon>
        <taxon>Actinomycetota</taxon>
        <taxon>Actinomycetes</taxon>
        <taxon>Pseudonocardiales</taxon>
        <taxon>Pseudonocardiaceae</taxon>
        <taxon>Saccharothrix</taxon>
    </lineage>
</organism>
<name>A0ABV9Y7R6_9PSEU</name>
<dbReference type="InterPro" id="IPR029063">
    <property type="entry name" value="SAM-dependent_MTases_sf"/>
</dbReference>
<keyword evidence="3" id="KW-1185">Reference proteome</keyword>
<keyword evidence="2" id="KW-0489">Methyltransferase</keyword>
<protein>
    <submittedName>
        <fullName evidence="2">RNA methyltransferase</fullName>
    </submittedName>
</protein>
<dbReference type="EMBL" id="JBHSJB010000033">
    <property type="protein sequence ID" value="MFC5058651.1"/>
    <property type="molecule type" value="Genomic_DNA"/>
</dbReference>
<comment type="caution">
    <text evidence="2">The sequence shown here is derived from an EMBL/GenBank/DDBJ whole genome shotgun (WGS) entry which is preliminary data.</text>
</comment>
<dbReference type="GO" id="GO:0008168">
    <property type="term" value="F:methyltransferase activity"/>
    <property type="evidence" value="ECO:0007669"/>
    <property type="project" value="UniProtKB-KW"/>
</dbReference>
<dbReference type="Proteomes" id="UP001595833">
    <property type="component" value="Unassembled WGS sequence"/>
</dbReference>
<evidence type="ECO:0000259" key="1">
    <source>
        <dbReference type="Pfam" id="PF21302"/>
    </source>
</evidence>
<keyword evidence="2" id="KW-0808">Transferase</keyword>
<dbReference type="RefSeq" id="WP_344038809.1">
    <property type="nucleotide sequence ID" value="NZ_BAAAKE010000013.1"/>
</dbReference>
<accession>A0ABV9Y7R6</accession>
<dbReference type="PIRSF" id="PIRSF018249">
    <property type="entry name" value="MyrA_prd"/>
    <property type="match status" value="1"/>
</dbReference>
<dbReference type="Gene3D" id="3.40.50.150">
    <property type="entry name" value="Vaccinia Virus protein VP39"/>
    <property type="match status" value="1"/>
</dbReference>